<feature type="signal peptide" evidence="1">
    <location>
        <begin position="1"/>
        <end position="24"/>
    </location>
</feature>
<evidence type="ECO:0008006" key="4">
    <source>
        <dbReference type="Google" id="ProtNLM"/>
    </source>
</evidence>
<protein>
    <recommendedName>
        <fullName evidence="4">DUF1344 domain-containing protein</fullName>
    </recommendedName>
</protein>
<evidence type="ECO:0000256" key="1">
    <source>
        <dbReference type="SAM" id="SignalP"/>
    </source>
</evidence>
<dbReference type="Pfam" id="PF07076">
    <property type="entry name" value="DUF1344"/>
    <property type="match status" value="1"/>
</dbReference>
<gene>
    <name evidence="2" type="ORF">SAMN05428963_102343</name>
</gene>
<accession>A0A1T4MZD4</accession>
<dbReference type="STRING" id="1365950.SAMN05428963_102343"/>
<evidence type="ECO:0000313" key="2">
    <source>
        <dbReference type="EMBL" id="SJZ71998.1"/>
    </source>
</evidence>
<keyword evidence="3" id="KW-1185">Reference proteome</keyword>
<dbReference type="AlphaFoldDB" id="A0A1T4MZD4"/>
<feature type="chain" id="PRO_5013182401" description="DUF1344 domain-containing protein" evidence="1">
    <location>
        <begin position="25"/>
        <end position="76"/>
    </location>
</feature>
<organism evidence="2 3">
    <name type="scientific">Consotaella salsifontis</name>
    <dbReference type="NCBI Taxonomy" id="1365950"/>
    <lineage>
        <taxon>Bacteria</taxon>
        <taxon>Pseudomonadati</taxon>
        <taxon>Pseudomonadota</taxon>
        <taxon>Alphaproteobacteria</taxon>
        <taxon>Hyphomicrobiales</taxon>
        <taxon>Aurantimonadaceae</taxon>
        <taxon>Consotaella</taxon>
    </lineage>
</organism>
<dbReference type="InterPro" id="IPR009780">
    <property type="entry name" value="DUF1344"/>
</dbReference>
<name>A0A1T4MZD4_9HYPH</name>
<dbReference type="OrthoDB" id="7872012at2"/>
<reference evidence="3" key="1">
    <citation type="submission" date="2017-02" db="EMBL/GenBank/DDBJ databases">
        <authorList>
            <person name="Varghese N."/>
            <person name="Submissions S."/>
        </authorList>
    </citation>
    <scope>NUCLEOTIDE SEQUENCE [LARGE SCALE GENOMIC DNA]</scope>
    <source>
        <strain evidence="3">USBA 369</strain>
    </source>
</reference>
<proteinExistence type="predicted"/>
<evidence type="ECO:0000313" key="3">
    <source>
        <dbReference type="Proteomes" id="UP000190135"/>
    </source>
</evidence>
<keyword evidence="1" id="KW-0732">Signal</keyword>
<dbReference type="Proteomes" id="UP000190135">
    <property type="component" value="Unassembled WGS sequence"/>
</dbReference>
<sequence>MARKIVAFFAASFLCVALTIPAMAEETGGRIVKIDRDQAALTLEDGSVYLLPEDFDYAAVETGMEVYFIYAESDVA</sequence>
<dbReference type="EMBL" id="FUXL01000002">
    <property type="protein sequence ID" value="SJZ71998.1"/>
    <property type="molecule type" value="Genomic_DNA"/>
</dbReference>